<accession>A0ABQ4J4H0</accession>
<comment type="caution">
    <text evidence="2">The sequence shown here is derived from an EMBL/GenBank/DDBJ whole genome shotgun (WGS) entry which is preliminary data.</text>
</comment>
<feature type="region of interest" description="Disordered" evidence="1">
    <location>
        <begin position="332"/>
        <end position="419"/>
    </location>
</feature>
<organism evidence="2 3">
    <name type="scientific">Micromonospora qiuiae</name>
    <dbReference type="NCBI Taxonomy" id="502268"/>
    <lineage>
        <taxon>Bacteria</taxon>
        <taxon>Bacillati</taxon>
        <taxon>Actinomycetota</taxon>
        <taxon>Actinomycetes</taxon>
        <taxon>Micromonosporales</taxon>
        <taxon>Micromonosporaceae</taxon>
        <taxon>Micromonospora</taxon>
    </lineage>
</organism>
<evidence type="ECO:0000313" key="2">
    <source>
        <dbReference type="EMBL" id="GIJ25007.1"/>
    </source>
</evidence>
<dbReference type="RefSeq" id="WP_204031981.1">
    <property type="nucleotide sequence ID" value="NZ_BOPC01000003.1"/>
</dbReference>
<feature type="compositionally biased region" description="Pro residues" evidence="1">
    <location>
        <begin position="702"/>
        <end position="738"/>
    </location>
</feature>
<feature type="region of interest" description="Disordered" evidence="1">
    <location>
        <begin position="690"/>
        <end position="748"/>
    </location>
</feature>
<dbReference type="EMBL" id="BOPC01000003">
    <property type="protein sequence ID" value="GIJ25007.1"/>
    <property type="molecule type" value="Genomic_DNA"/>
</dbReference>
<gene>
    <name evidence="2" type="ORF">Vqi01_01690</name>
</gene>
<reference evidence="2 3" key="1">
    <citation type="submission" date="2021-01" db="EMBL/GenBank/DDBJ databases">
        <title>Whole genome shotgun sequence of Verrucosispora qiuiae NBRC 106684.</title>
        <authorList>
            <person name="Komaki H."/>
            <person name="Tamura T."/>
        </authorList>
    </citation>
    <scope>NUCLEOTIDE SEQUENCE [LARGE SCALE GENOMIC DNA]</scope>
    <source>
        <strain evidence="2 3">NBRC 106684</strain>
    </source>
</reference>
<dbReference type="Proteomes" id="UP000653076">
    <property type="component" value="Unassembled WGS sequence"/>
</dbReference>
<feature type="compositionally biased region" description="Low complexity" evidence="1">
    <location>
        <begin position="739"/>
        <end position="748"/>
    </location>
</feature>
<evidence type="ECO:0000256" key="1">
    <source>
        <dbReference type="SAM" id="MobiDB-lite"/>
    </source>
</evidence>
<feature type="compositionally biased region" description="Low complexity" evidence="1">
    <location>
        <begin position="390"/>
        <end position="404"/>
    </location>
</feature>
<keyword evidence="3" id="KW-1185">Reference proteome</keyword>
<name>A0ABQ4J4H0_9ACTN</name>
<sequence>MNVTRTTTDIGTDVLPTTRRFDPSRHRRITGLFDLWLEPGVRGGLVVPQKPDRPLTARAIIDLIQRSGEPANDVRILTADGARYTELFSEVAGMLAHDVLVSPDGAVIRHHDRQAGNRPLHAIPLDRKTRRVKDWLVIQPPDLATPLPGWFTVDRGLVRPRTGLVGLPLRGGLVLATRADFVTRRATAHRLGAAPEGLVTVAVTARAGGFLVGDYDGTQRVCTGYELAALLGNLPLYGCELRLWLTWPSDPDEQRSLGKHTQELAETTGATVWTPPPGGSAELVDSRQDLRALDYAGQPAPWQAHRPRFSLGPPALHATPAGLLVPMSDQLSITAGTTSPPGADTAQPDQPAEALPVDASEQAEPAERVTAAEQAKPEPAEAADPDGTAEPEKPAAATKPAKSAVAERGEPADLPVTPFPRPALVAEKHRTAYGPAWLSAGQQVNAERFEAFVGLPAGAGPIAAGLASAELFLLAFLDPRSVPEGGRLLRVRVEPGGAIPMEVIRDLPARLQHLQGLREAYLLPAARLDRIFAVDTFDVDRAGNLTAVSTCEGESLRIRCASPARSIAGLSNEVRRWPTFGTRRAYALLSAERPRLPRTWLRLYRNQPPVQPGRLLLEVRIPRGRAIDVMATADLLAPLTRVQSQAERLRTAQVELIVRSRSYQRVRVHRAYRADGGVWQRVGRLSTGPLPAVLPQLQTPAPQDPAPQVPAPQDPAPQVPAPQVPAPQDPAPQDPAPQVPAAQVPTPS</sequence>
<proteinExistence type="predicted"/>
<evidence type="ECO:0000313" key="3">
    <source>
        <dbReference type="Proteomes" id="UP000653076"/>
    </source>
</evidence>
<protein>
    <submittedName>
        <fullName evidence="2">Uncharacterized protein</fullName>
    </submittedName>
</protein>